<dbReference type="SMR" id="F5CBM6"/>
<dbReference type="PANTHER" id="PTHR37017:SF11">
    <property type="entry name" value="ESTERASE_LIPASE_THIOESTERASE DOMAIN-CONTAINING PROTEIN"/>
    <property type="match status" value="1"/>
</dbReference>
<keyword evidence="2" id="KW-0378">Hydrolase</keyword>
<dbReference type="InterPro" id="IPR029058">
    <property type="entry name" value="AB_hydrolase_fold"/>
</dbReference>
<reference evidence="2" key="1">
    <citation type="submission" date="2011-03" db="EMBL/GenBank/DDBJ databases">
        <title>Carbendazim hydrolase gene (mheI) sequence of Mycobacterium sp.</title>
        <authorList>
            <person name="Hong Q."/>
            <person name="Gong F."/>
        </authorList>
    </citation>
    <scope>NUCLEOTIDE SEQUENCE</scope>
    <source>
        <strain evidence="2">Mbc-1</strain>
    </source>
</reference>
<dbReference type="InterPro" id="IPR000073">
    <property type="entry name" value="AB_hydrolase_1"/>
</dbReference>
<accession>F5CBM6</accession>
<feature type="domain" description="AB hydrolase-1" evidence="1">
    <location>
        <begin position="4"/>
        <end position="236"/>
    </location>
</feature>
<dbReference type="ESTHER" id="9acto-c8cp46">
    <property type="family name" value="HNLyase_Bact"/>
</dbReference>
<dbReference type="Gene3D" id="3.40.50.1820">
    <property type="entry name" value="alpha/beta hydrolase"/>
    <property type="match status" value="1"/>
</dbReference>
<organism evidence="2">
    <name type="scientific">Mycobacterium sp. mbc-1</name>
    <dbReference type="NCBI Taxonomy" id="946142"/>
    <lineage>
        <taxon>Bacteria</taxon>
        <taxon>Bacillati</taxon>
        <taxon>Actinomycetota</taxon>
        <taxon>Actinomycetes</taxon>
        <taxon>Mycobacteriales</taxon>
        <taxon>Mycobacteriaceae</taxon>
        <taxon>Mycobacterium</taxon>
    </lineage>
</organism>
<evidence type="ECO:0000313" key="2">
    <source>
        <dbReference type="EMBL" id="AEB78730.1"/>
    </source>
</evidence>
<dbReference type="AlphaFoldDB" id="F5CBM6"/>
<protein>
    <submittedName>
        <fullName evidence="2">Carbendazim hydrolase</fullName>
    </submittedName>
</protein>
<proteinExistence type="predicted"/>
<dbReference type="SUPFAM" id="SSF53474">
    <property type="entry name" value="alpha/beta-Hydrolases"/>
    <property type="match status" value="1"/>
</dbReference>
<dbReference type="Pfam" id="PF12697">
    <property type="entry name" value="Abhydrolase_6"/>
    <property type="match status" value="1"/>
</dbReference>
<dbReference type="GO" id="GO:0016787">
    <property type="term" value="F:hydrolase activity"/>
    <property type="evidence" value="ECO:0007669"/>
    <property type="project" value="UniProtKB-KW"/>
</dbReference>
<sequence>MANFVLVHGAWHGGWCYRDTAAALRKAGHRVLTPTHTGVGQRAHLSGENVTLETHIRDVLGCIEAEELDDVILVGHSYGGMVITGVADRIAPKIRSLVYLDAFVPEHGDSLMALLPKALPPEVSAQFIGGFHAAALDKHCGLMQPIPAELFNVVADKRDWVNRRCVPQALATYEMPLLLAGGGSAVKQRVYILADGWDPSPFRYFAKLYDGKPGWQVVKFPCGHDVMVDMPNELAEKLAALG</sequence>
<dbReference type="PANTHER" id="PTHR37017">
    <property type="entry name" value="AB HYDROLASE-1 DOMAIN-CONTAINING PROTEIN-RELATED"/>
    <property type="match status" value="1"/>
</dbReference>
<gene>
    <name evidence="2" type="primary">mheI</name>
</gene>
<dbReference type="EMBL" id="JF508165">
    <property type="protein sequence ID" value="AEB78730.1"/>
    <property type="molecule type" value="Genomic_DNA"/>
</dbReference>
<name>F5CBM6_9MYCO</name>
<evidence type="ECO:0000259" key="1">
    <source>
        <dbReference type="Pfam" id="PF12697"/>
    </source>
</evidence>
<dbReference type="InterPro" id="IPR052897">
    <property type="entry name" value="Sec-Metab_Biosynth_Hydrolase"/>
</dbReference>